<dbReference type="InterPro" id="IPR022183">
    <property type="entry name" value="DUF3710"/>
</dbReference>
<sequence length="268" mass="28485">MRANPAVEGSDVIFRRANSSPADLDARDRRRRGRRPADEDVPTYAVDDEQSGAGADETGAGRGASGDGSAPRTQGPYDAADVDSLDEPLEVGRIDLGGLQVHPVEGLELRLQVDEESQTVVAALFVQEDSALELRPFAAPRTEGLWGEIRREIAAETTRRGGMVTEGTGPFGPEVKVVVPATMPDGQQATQASRIIGVDGPRWFLRGTLIGRAAVEPDAAEPLLAAMAQVVVVRGKGPMAPRDMIPLRLPEEAQQIGPEDVDDPGDLV</sequence>
<dbReference type="EMBL" id="FOOI01000004">
    <property type="protein sequence ID" value="SFG16601.1"/>
    <property type="molecule type" value="Genomic_DNA"/>
</dbReference>
<evidence type="ECO:0000313" key="3">
    <source>
        <dbReference type="Proteomes" id="UP000199052"/>
    </source>
</evidence>
<gene>
    <name evidence="2" type="ORF">SAMN05421678_104178</name>
</gene>
<reference evidence="2 3" key="1">
    <citation type="submission" date="2016-10" db="EMBL/GenBank/DDBJ databases">
        <authorList>
            <person name="de Groot N.N."/>
        </authorList>
    </citation>
    <scope>NUCLEOTIDE SEQUENCE [LARGE SCALE GENOMIC DNA]</scope>
    <source>
        <strain evidence="2 3">CPCC 202808</strain>
    </source>
</reference>
<proteinExistence type="predicted"/>
<dbReference type="Proteomes" id="UP000199052">
    <property type="component" value="Unassembled WGS sequence"/>
</dbReference>
<evidence type="ECO:0000313" key="2">
    <source>
        <dbReference type="EMBL" id="SFG16601.1"/>
    </source>
</evidence>
<dbReference type="AlphaFoldDB" id="A0A1I2PT56"/>
<feature type="region of interest" description="Disordered" evidence="1">
    <location>
        <begin position="1"/>
        <end position="82"/>
    </location>
</feature>
<organism evidence="2 3">
    <name type="scientific">Actinopolymorpha cephalotaxi</name>
    <dbReference type="NCBI Taxonomy" id="504797"/>
    <lineage>
        <taxon>Bacteria</taxon>
        <taxon>Bacillati</taxon>
        <taxon>Actinomycetota</taxon>
        <taxon>Actinomycetes</taxon>
        <taxon>Propionibacteriales</taxon>
        <taxon>Actinopolymorphaceae</taxon>
        <taxon>Actinopolymorpha</taxon>
    </lineage>
</organism>
<dbReference type="Pfam" id="PF12502">
    <property type="entry name" value="DUF3710"/>
    <property type="match status" value="1"/>
</dbReference>
<dbReference type="STRING" id="504797.SAMN05421678_104178"/>
<dbReference type="OrthoDB" id="8480367at2"/>
<accession>A0A1I2PT56</accession>
<evidence type="ECO:0008006" key="4">
    <source>
        <dbReference type="Google" id="ProtNLM"/>
    </source>
</evidence>
<name>A0A1I2PT56_9ACTN</name>
<protein>
    <recommendedName>
        <fullName evidence="4">DUF3710 domain-containing protein</fullName>
    </recommendedName>
</protein>
<evidence type="ECO:0000256" key="1">
    <source>
        <dbReference type="SAM" id="MobiDB-lite"/>
    </source>
</evidence>